<keyword evidence="3" id="KW-1185">Reference proteome</keyword>
<evidence type="ECO:0000313" key="2">
    <source>
        <dbReference type="EMBL" id="GGG52589.1"/>
    </source>
</evidence>
<name>A0A917GNZ9_9GAMM</name>
<reference evidence="2" key="2">
    <citation type="submission" date="2020-09" db="EMBL/GenBank/DDBJ databases">
        <authorList>
            <person name="Sun Q."/>
            <person name="Zhou Y."/>
        </authorList>
    </citation>
    <scope>NUCLEOTIDE SEQUENCE</scope>
    <source>
        <strain evidence="2">CGMCC 1.15425</strain>
    </source>
</reference>
<feature type="domain" description="DnaT DNA-binding" evidence="1">
    <location>
        <begin position="245"/>
        <end position="308"/>
    </location>
</feature>
<reference evidence="2" key="1">
    <citation type="journal article" date="2014" name="Int. J. Syst. Evol. Microbiol.">
        <title>Complete genome sequence of Corynebacterium casei LMG S-19264T (=DSM 44701T), isolated from a smear-ripened cheese.</title>
        <authorList>
            <consortium name="US DOE Joint Genome Institute (JGI-PGF)"/>
            <person name="Walter F."/>
            <person name="Albersmeier A."/>
            <person name="Kalinowski J."/>
            <person name="Ruckert C."/>
        </authorList>
    </citation>
    <scope>NUCLEOTIDE SEQUENCE</scope>
    <source>
        <strain evidence="2">CGMCC 1.15425</strain>
    </source>
</reference>
<dbReference type="OrthoDB" id="5718012at2"/>
<evidence type="ECO:0000259" key="1">
    <source>
        <dbReference type="Pfam" id="PF17948"/>
    </source>
</evidence>
<feature type="domain" description="DnaT DNA-binding" evidence="1">
    <location>
        <begin position="173"/>
        <end position="236"/>
    </location>
</feature>
<dbReference type="EMBL" id="BMIY01000003">
    <property type="protein sequence ID" value="GGG52589.1"/>
    <property type="molecule type" value="Genomic_DNA"/>
</dbReference>
<sequence>MILRLHHRVMPSAFVWSVQCYARFDPIMQSSLIPERPLIVSPTLAATIGLEEAVMLHVLSECMTHRKLSRRGRLDWVEIDQQTLIDMFPFWAWIDIKRVQSKLSDLGLIQVDAGTGNGDSWWFAINQEQPDDVSPQAASEVAVSGADQSSAPVAAAVPSAAARNQPQRKAGYIAPDWQPGDDWLAMCRQHGIPETFARDQVQSFVLYWRERGESRFSWGNVFYRHVLKQWRHQQARRGGERPSIMHPDWQPDPDAVQILMRDGVSQAFIEDAVAEFVLYWRERGAAEGPWSTRFIEHIRRQWARYRATMGEGGLPRQIPADWQPSADVYDILEMAEIDEAFARRKVPEFVLYWRDSGQAHASWNTRFLQYVKYAWARRPEALKSGLNTANAVDQHGNQSNGQGLEATFRRLTDRSWAE</sequence>
<organism evidence="2 3">
    <name type="scientific">Pseudohongiella nitratireducens</name>
    <dbReference type="NCBI Taxonomy" id="1768907"/>
    <lineage>
        <taxon>Bacteria</taxon>
        <taxon>Pseudomonadati</taxon>
        <taxon>Pseudomonadota</taxon>
        <taxon>Gammaproteobacteria</taxon>
        <taxon>Pseudomonadales</taxon>
        <taxon>Pseudohongiellaceae</taxon>
        <taxon>Pseudohongiella</taxon>
    </lineage>
</organism>
<dbReference type="Pfam" id="PF17948">
    <property type="entry name" value="DnaT"/>
    <property type="match status" value="3"/>
</dbReference>
<accession>A0A917GNZ9</accession>
<feature type="domain" description="DnaT DNA-binding" evidence="1">
    <location>
        <begin position="317"/>
        <end position="381"/>
    </location>
</feature>
<dbReference type="Gene3D" id="1.10.8.1180">
    <property type="match status" value="3"/>
</dbReference>
<proteinExistence type="predicted"/>
<protein>
    <recommendedName>
        <fullName evidence="1">DnaT DNA-binding domain-containing protein</fullName>
    </recommendedName>
</protein>
<gene>
    <name evidence="2" type="ORF">GCM10011403_07170</name>
</gene>
<dbReference type="AlphaFoldDB" id="A0A917GNZ9"/>
<dbReference type="InterPro" id="IPR040480">
    <property type="entry name" value="DnaT_DNA_bind"/>
</dbReference>
<comment type="caution">
    <text evidence="2">The sequence shown here is derived from an EMBL/GenBank/DDBJ whole genome shotgun (WGS) entry which is preliminary data.</text>
</comment>
<evidence type="ECO:0000313" key="3">
    <source>
        <dbReference type="Proteomes" id="UP000627715"/>
    </source>
</evidence>
<dbReference type="Proteomes" id="UP000627715">
    <property type="component" value="Unassembled WGS sequence"/>
</dbReference>